<feature type="compositionally biased region" description="Low complexity" evidence="1">
    <location>
        <begin position="310"/>
        <end position="326"/>
    </location>
</feature>
<dbReference type="InParanoid" id="E1ZR60"/>
<evidence type="ECO:0000313" key="4">
    <source>
        <dbReference type="Proteomes" id="UP000008141"/>
    </source>
</evidence>
<dbReference type="InterPro" id="IPR006569">
    <property type="entry name" value="CID_dom"/>
</dbReference>
<dbReference type="GeneID" id="17351115"/>
<dbReference type="PROSITE" id="PS51391">
    <property type="entry name" value="CID"/>
    <property type="match status" value="1"/>
</dbReference>
<dbReference type="Gene3D" id="1.25.40.90">
    <property type="match status" value="1"/>
</dbReference>
<feature type="region of interest" description="Disordered" evidence="1">
    <location>
        <begin position="536"/>
        <end position="590"/>
    </location>
</feature>
<dbReference type="eggNOG" id="KOG0007">
    <property type="taxonomic scope" value="Eukaryota"/>
</dbReference>
<feature type="compositionally biased region" description="Low complexity" evidence="1">
    <location>
        <begin position="373"/>
        <end position="405"/>
    </location>
</feature>
<dbReference type="SMART" id="SM00582">
    <property type="entry name" value="RPR"/>
    <property type="match status" value="1"/>
</dbReference>
<feature type="region of interest" description="Disordered" evidence="1">
    <location>
        <begin position="223"/>
        <end position="265"/>
    </location>
</feature>
<reference evidence="3 4" key="1">
    <citation type="journal article" date="2010" name="Plant Cell">
        <title>The Chlorella variabilis NC64A genome reveals adaptation to photosymbiosis, coevolution with viruses, and cryptic sex.</title>
        <authorList>
            <person name="Blanc G."/>
            <person name="Duncan G."/>
            <person name="Agarkova I."/>
            <person name="Borodovsky M."/>
            <person name="Gurnon J."/>
            <person name="Kuo A."/>
            <person name="Lindquist E."/>
            <person name="Lucas S."/>
            <person name="Pangilinan J."/>
            <person name="Polle J."/>
            <person name="Salamov A."/>
            <person name="Terry A."/>
            <person name="Yamada T."/>
            <person name="Dunigan D.D."/>
            <person name="Grigoriev I.V."/>
            <person name="Claverie J.M."/>
            <person name="Van Etten J.L."/>
        </authorList>
    </citation>
    <scope>NUCLEOTIDE SEQUENCE [LARGE SCALE GENOMIC DNA]</scope>
    <source>
        <strain evidence="3 4">NC64A</strain>
    </source>
</reference>
<sequence length="703" mass="72563">MAERQGNSPEFAFLYGGPGHEYYAWALYCSLNSLPVSKQPQAQAAPPAAPAAAPAAAVAPPPQQQPAQDTAAALQGLPAEVSSGWQQVLGLLNGSRDSIRNSQAWFMACVPYAAGMAEMMLQQVLSLADHQQQLHILYLANDILFKALSTRPQGAGPDADPVAQAFRPRLGRMLRHAYLSGGQAPDAQQNLLRVVGFWGERGVYERPLVEQLTRELMGGAVPAAGPSQPAAASAAAAAAQPPPQAPPQAAAPQANGGAAAGPAGGGSWDVAAAAKAAAAAISRRLGAAAPPPHAGPAAMQPQAPAPQPPQQQQWGGAPALAQQQWGQPPPQPQPQQQPGAQLQQYPGQPQQYPGQFPPQGPGAHPGPPPPESYYAPGALPGGAAQQLQAPPYGQQQQQPQQQQPYGAPPPGAYPAQPPYPGQPGMPPPHGHPQQQQHQAYPPPPGGQGYAAPPQGGQYPGPPGMQLPGGFFPPHSAPPHGAYPPPPGAGERRQLPPAASSLPRCMMPRACLFGLPTARTHAPNTICPGGAFFHPLPPGHAPPPEPEPEEPGFDPCSFPPGLIPRLVEDKLKTDPPYSPLSPLDIEAAGVPPPPKVDAYLKSRVDKFYAQMGDYRPGMLYSDIEVDAPRSKHFSDRGGPAAPGPPLPPPGPELPHAGLGLAVMPPILMQPVDDGSFGGPGLGGGPGGAGLGFGSARQEWMPQGS</sequence>
<feature type="region of interest" description="Disordered" evidence="1">
    <location>
        <begin position="287"/>
        <end position="500"/>
    </location>
</feature>
<dbReference type="PRINTS" id="PR01871">
    <property type="entry name" value="ANNEXINVII"/>
</dbReference>
<dbReference type="Pfam" id="PF04818">
    <property type="entry name" value="CID"/>
    <property type="match status" value="1"/>
</dbReference>
<dbReference type="OrthoDB" id="515423at2759"/>
<feature type="compositionally biased region" description="Low complexity" evidence="1">
    <location>
        <begin position="223"/>
        <end position="239"/>
    </location>
</feature>
<feature type="compositionally biased region" description="Pro residues" evidence="1">
    <location>
        <begin position="355"/>
        <end position="371"/>
    </location>
</feature>
<feature type="region of interest" description="Disordered" evidence="1">
    <location>
        <begin position="45"/>
        <end position="73"/>
    </location>
</feature>
<feature type="compositionally biased region" description="Gly residues" evidence="1">
    <location>
        <begin position="674"/>
        <end position="691"/>
    </location>
</feature>
<keyword evidence="4" id="KW-1185">Reference proteome</keyword>
<feature type="compositionally biased region" description="Pro residues" evidence="1">
    <location>
        <begin position="474"/>
        <end position="487"/>
    </location>
</feature>
<proteinExistence type="predicted"/>
<dbReference type="Proteomes" id="UP000008141">
    <property type="component" value="Unassembled WGS sequence"/>
</dbReference>
<dbReference type="EMBL" id="GL433861">
    <property type="protein sequence ID" value="EFN51673.1"/>
    <property type="molecule type" value="Genomic_DNA"/>
</dbReference>
<feature type="region of interest" description="Disordered" evidence="1">
    <location>
        <begin position="670"/>
        <end position="703"/>
    </location>
</feature>
<dbReference type="STRING" id="554065.E1ZR60"/>
<feature type="compositionally biased region" description="Pro residues" evidence="1">
    <location>
        <begin position="406"/>
        <end position="430"/>
    </location>
</feature>
<dbReference type="OMA" id="RDMPMRD"/>
<evidence type="ECO:0000259" key="2">
    <source>
        <dbReference type="PROSITE" id="PS51391"/>
    </source>
</evidence>
<gene>
    <name evidence="3" type="ORF">CHLNCDRAFT_139903</name>
</gene>
<feature type="compositionally biased region" description="Pro residues" evidence="1">
    <location>
        <begin position="640"/>
        <end position="651"/>
    </location>
</feature>
<name>E1ZR60_CHLVA</name>
<dbReference type="GO" id="GO:0048471">
    <property type="term" value="C:perinuclear region of cytoplasm"/>
    <property type="evidence" value="ECO:0007669"/>
    <property type="project" value="TreeGrafter"/>
</dbReference>
<dbReference type="GO" id="GO:0006874">
    <property type="term" value="P:intracellular calcium ion homeostasis"/>
    <property type="evidence" value="ECO:0007669"/>
    <property type="project" value="TreeGrafter"/>
</dbReference>
<dbReference type="KEGG" id="cvr:CHLNCDRAFT_139903"/>
<dbReference type="InterPro" id="IPR008942">
    <property type="entry name" value="ENTH_VHS"/>
</dbReference>
<dbReference type="AlphaFoldDB" id="E1ZR60"/>
<evidence type="ECO:0000256" key="1">
    <source>
        <dbReference type="SAM" id="MobiDB-lite"/>
    </source>
</evidence>
<feature type="domain" description="CID" evidence="2">
    <location>
        <begin position="77"/>
        <end position="220"/>
    </location>
</feature>
<dbReference type="FunCoup" id="E1ZR60">
    <property type="interactions" value="289"/>
</dbReference>
<feature type="region of interest" description="Disordered" evidence="1">
    <location>
        <begin position="628"/>
        <end position="655"/>
    </location>
</feature>
<accession>E1ZR60</accession>
<feature type="compositionally biased region" description="Low complexity" evidence="1">
    <location>
        <begin position="247"/>
        <end position="257"/>
    </location>
</feature>
<protein>
    <recommendedName>
        <fullName evidence="2">CID domain-containing protein</fullName>
    </recommendedName>
</protein>
<feature type="compositionally biased region" description="Low complexity" evidence="1">
    <location>
        <begin position="45"/>
        <end position="58"/>
    </location>
</feature>
<dbReference type="RefSeq" id="XP_005843775.1">
    <property type="nucleotide sequence ID" value="XM_005843713.1"/>
</dbReference>
<evidence type="ECO:0000313" key="3">
    <source>
        <dbReference type="EMBL" id="EFN51673.1"/>
    </source>
</evidence>
<organism evidence="4">
    <name type="scientific">Chlorella variabilis</name>
    <name type="common">Green alga</name>
    <dbReference type="NCBI Taxonomy" id="554065"/>
    <lineage>
        <taxon>Eukaryota</taxon>
        <taxon>Viridiplantae</taxon>
        <taxon>Chlorophyta</taxon>
        <taxon>core chlorophytes</taxon>
        <taxon>Trebouxiophyceae</taxon>
        <taxon>Chlorellales</taxon>
        <taxon>Chlorellaceae</taxon>
        <taxon>Chlorella clade</taxon>
        <taxon>Chlorella</taxon>
    </lineage>
</organism>
<dbReference type="PANTHER" id="PTHR12323">
    <property type="entry name" value="SR-RELATED CTD ASSOCIATED FACTOR 6"/>
    <property type="match status" value="1"/>
</dbReference>
<dbReference type="PANTHER" id="PTHR12323:SF0">
    <property type="entry name" value="CALCIUM HOMEOSTASIS ENDOPLASMIC RETICULUM PROTEIN"/>
    <property type="match status" value="1"/>
</dbReference>
<feature type="compositionally biased region" description="Low complexity" evidence="1">
    <location>
        <begin position="336"/>
        <end position="354"/>
    </location>
</feature>